<evidence type="ECO:0000313" key="4">
    <source>
        <dbReference type="Proteomes" id="UP000553632"/>
    </source>
</evidence>
<organism evidence="3 4">
    <name type="scientific">Perkinsus olseni</name>
    <name type="common">Perkinsus atlanticus</name>
    <dbReference type="NCBI Taxonomy" id="32597"/>
    <lineage>
        <taxon>Eukaryota</taxon>
        <taxon>Sar</taxon>
        <taxon>Alveolata</taxon>
        <taxon>Perkinsozoa</taxon>
        <taxon>Perkinsea</taxon>
        <taxon>Perkinsida</taxon>
        <taxon>Perkinsidae</taxon>
        <taxon>Perkinsus</taxon>
    </lineage>
</organism>
<dbReference type="InterPro" id="IPR042276">
    <property type="entry name" value="CapZ_alpha/beta_2"/>
</dbReference>
<dbReference type="Pfam" id="PF01115">
    <property type="entry name" value="F_actin_cap_B"/>
    <property type="match status" value="1"/>
</dbReference>
<dbReference type="EMBL" id="JABANO010036956">
    <property type="protein sequence ID" value="KAF4700945.1"/>
    <property type="molecule type" value="Genomic_DNA"/>
</dbReference>
<evidence type="ECO:0000256" key="1">
    <source>
        <dbReference type="ARBA" id="ARBA00022467"/>
    </source>
</evidence>
<dbReference type="GO" id="GO:0008290">
    <property type="term" value="C:F-actin capping protein complex"/>
    <property type="evidence" value="ECO:0007669"/>
    <property type="project" value="UniProtKB-UniRule"/>
</dbReference>
<dbReference type="Proteomes" id="UP000553632">
    <property type="component" value="Unassembled WGS sequence"/>
</dbReference>
<dbReference type="Gene3D" id="3.90.1150.210">
    <property type="entry name" value="F-actin capping protein, beta subunit"/>
    <property type="match status" value="1"/>
</dbReference>
<proteinExistence type="inferred from homology"/>
<dbReference type="GO" id="GO:0003779">
    <property type="term" value="F:actin binding"/>
    <property type="evidence" value="ECO:0007669"/>
    <property type="project" value="UniProtKB-KW"/>
</dbReference>
<comment type="subcellular location">
    <subcellularLocation>
        <location evidence="2">Cytoplasm</location>
        <location evidence="2">Cytoskeleton</location>
    </subcellularLocation>
</comment>
<sequence>EGTNSGEQYKLRAVDRLLRFAVSSDQSSELDLDLRRLICKSPESSDWFICSMSGSEEKPVAVAAQSVDGSTASNAPLFELESMLDRLSANYVLHIRVDGRVVARITHSVSGDDGEGEFHLAAEARRKTRNAAMNDTPAISRSASWLSPVLTQEAQVKTIGELLEENENCLRRQLEDVYLQKIKEIVDNLHSLDEAY</sequence>
<feature type="non-terminal residue" evidence="3">
    <location>
        <position position="1"/>
    </location>
</feature>
<comment type="similarity">
    <text evidence="2">Belongs to the F-actin-capping protein beta subunit family.</text>
</comment>
<accession>A0A7J6PXW9</accession>
<dbReference type="GO" id="GO:0051016">
    <property type="term" value="P:barbed-end actin filament capping"/>
    <property type="evidence" value="ECO:0007669"/>
    <property type="project" value="UniProtKB-UniRule"/>
</dbReference>
<evidence type="ECO:0000313" key="3">
    <source>
        <dbReference type="EMBL" id="KAF4700945.1"/>
    </source>
</evidence>
<comment type="caution">
    <text evidence="3">The sequence shown here is derived from an EMBL/GenBank/DDBJ whole genome shotgun (WGS) entry which is preliminary data.</text>
</comment>
<keyword evidence="4" id="KW-1185">Reference proteome</keyword>
<keyword evidence="2" id="KW-0206">Cytoskeleton</keyword>
<comment type="function">
    <text evidence="2">F-actin-capping proteins bind in a Ca(2+)-independent manner to the fast growing ends of actin filaments (barbed end) thereby blocking the exchange of subunits at these ends. Unlike other capping proteins (such as gelsolin and severin), these proteins do not sever actin filaments.</text>
</comment>
<feature type="non-terminal residue" evidence="3">
    <location>
        <position position="196"/>
    </location>
</feature>
<name>A0A7J6PXW9_PEROL</name>
<dbReference type="InterPro" id="IPR001698">
    <property type="entry name" value="CAPZB"/>
</dbReference>
<evidence type="ECO:0000256" key="2">
    <source>
        <dbReference type="RuleBase" id="RU365078"/>
    </source>
</evidence>
<reference evidence="3 4" key="1">
    <citation type="submission" date="2020-04" db="EMBL/GenBank/DDBJ databases">
        <title>Perkinsus olseni comparative genomics.</title>
        <authorList>
            <person name="Bogema D.R."/>
        </authorList>
    </citation>
    <scope>NUCLEOTIDE SEQUENCE [LARGE SCALE GENOMIC DNA]</scope>
    <source>
        <strain evidence="3 4">ATCC PRA-207</strain>
    </source>
</reference>
<keyword evidence="2" id="KW-0009">Actin-binding</keyword>
<protein>
    <recommendedName>
        <fullName evidence="2">F-actin-capping protein subunit beta</fullName>
    </recommendedName>
</protein>
<keyword evidence="2" id="KW-0963">Cytoplasm</keyword>
<dbReference type="AlphaFoldDB" id="A0A7J6PXW9"/>
<comment type="subunit">
    <text evidence="2">Heterodimer of an alpha and a beta subunit.</text>
</comment>
<keyword evidence="1 2" id="KW-0117">Actin capping</keyword>
<gene>
    <name evidence="3" type="ORF">FOZ63_018989</name>
</gene>